<gene>
    <name evidence="2" type="ORF">FIC82_005475</name>
</gene>
<dbReference type="RefSeq" id="WP_154797863.1">
    <property type="nucleotide sequence ID" value="NZ_CP052757.1"/>
</dbReference>
<reference evidence="3" key="1">
    <citation type="journal article" date="2022" name="Int. J. Syst. Evol. Microbiol.">
        <title>Cellulosimicrobium protaetiae sp. nov., isolated from the gut of the larva of Protaetia brevitarsis seulensis.</title>
        <authorList>
            <person name="Le Han H."/>
            <person name="Nguyen T.T.H."/>
            <person name="Li Z."/>
            <person name="Shin N.R."/>
            <person name="Kim S.G."/>
        </authorList>
    </citation>
    <scope>NUCLEOTIDE SEQUENCE [LARGE SCALE GENOMIC DNA]</scope>
    <source>
        <strain evidence="3">BI34</strain>
    </source>
</reference>
<dbReference type="Proteomes" id="UP000451354">
    <property type="component" value="Chromosome"/>
</dbReference>
<dbReference type="InterPro" id="IPR025333">
    <property type="entry name" value="DUF4239"/>
</dbReference>
<evidence type="ECO:0000313" key="2">
    <source>
        <dbReference type="EMBL" id="QJW35733.1"/>
    </source>
</evidence>
<sequence>MSIVVGAIVTVAVVAVAVATMLLVRRRAPAGSRFSDGDRASGVFGVVATGFSVLLGFIVFLAFGSYDEARSGAEAEARIVVQQLETAQFLAPDDAARLSGELVCYARYVVASEWEQMADGDLGEAVNPWGVALYQTIRDVVPASDTEQSAYDRWMDQTAAREDARQSRVHGAEGLIPLPLWLVLFVVSGTVFVFLLFFADPAERAATQGLLMGSVALVVTLLLCLLAFFDHPHGHQVGKLQPTAMERALVLLEEEADAAGLEIDPPCDAFGATADLGADRS</sequence>
<protein>
    <submittedName>
        <fullName evidence="2">DUF4239 domain-containing protein</fullName>
    </submittedName>
</protein>
<keyword evidence="3" id="KW-1185">Reference proteome</keyword>
<evidence type="ECO:0000313" key="3">
    <source>
        <dbReference type="Proteomes" id="UP000451354"/>
    </source>
</evidence>
<dbReference type="EMBL" id="CP052757">
    <property type="protein sequence ID" value="QJW35733.1"/>
    <property type="molecule type" value="Genomic_DNA"/>
</dbReference>
<organism evidence="2 3">
    <name type="scientific">Cellulosimicrobium protaetiae</name>
    <dbReference type="NCBI Taxonomy" id="2587808"/>
    <lineage>
        <taxon>Bacteria</taxon>
        <taxon>Bacillati</taxon>
        <taxon>Actinomycetota</taxon>
        <taxon>Actinomycetes</taxon>
        <taxon>Micrococcales</taxon>
        <taxon>Promicromonosporaceae</taxon>
        <taxon>Cellulosimicrobium</taxon>
    </lineage>
</organism>
<feature type="transmembrane region" description="Helical" evidence="1">
    <location>
        <begin position="43"/>
        <end position="63"/>
    </location>
</feature>
<accession>A0A6M5UES9</accession>
<dbReference type="Pfam" id="PF14023">
    <property type="entry name" value="Bestrophin-like"/>
    <property type="match status" value="1"/>
</dbReference>
<feature type="transmembrane region" description="Helical" evidence="1">
    <location>
        <begin position="175"/>
        <end position="198"/>
    </location>
</feature>
<name>A0A6M5UES9_9MICO</name>
<dbReference type="KEGG" id="cprt:FIC82_005475"/>
<keyword evidence="1" id="KW-0472">Membrane</keyword>
<dbReference type="OrthoDB" id="940913at2"/>
<dbReference type="AlphaFoldDB" id="A0A6M5UES9"/>
<keyword evidence="1" id="KW-0812">Transmembrane</keyword>
<proteinExistence type="predicted"/>
<keyword evidence="1" id="KW-1133">Transmembrane helix</keyword>
<evidence type="ECO:0000256" key="1">
    <source>
        <dbReference type="SAM" id="Phobius"/>
    </source>
</evidence>
<feature type="transmembrane region" description="Helical" evidence="1">
    <location>
        <begin position="210"/>
        <end position="229"/>
    </location>
</feature>